<dbReference type="Proteomes" id="UP000769766">
    <property type="component" value="Unassembled WGS sequence"/>
</dbReference>
<dbReference type="InterPro" id="IPR012296">
    <property type="entry name" value="Nuclease_put_TT1808"/>
</dbReference>
<dbReference type="InterPro" id="IPR011335">
    <property type="entry name" value="Restrct_endonuc-II-like"/>
</dbReference>
<sequence length="105" mass="12317">MLVTTSPLVKTYTLDEFWELPEPEGRYKLELIRGVLFMVPPPDEKIHDPVVSCLISLIDEELIRLGKPGQIFVPRSGIWTYYPDTWLEPDLFYLSRESMARFKDK</sequence>
<feature type="non-terminal residue" evidence="2">
    <location>
        <position position="105"/>
    </location>
</feature>
<dbReference type="Gene3D" id="3.90.1570.10">
    <property type="entry name" value="tt1808, chain A"/>
    <property type="match status" value="1"/>
</dbReference>
<feature type="domain" description="Putative restriction endonuclease" evidence="1">
    <location>
        <begin position="15"/>
        <end position="97"/>
    </location>
</feature>
<evidence type="ECO:0000313" key="3">
    <source>
        <dbReference type="Proteomes" id="UP000769766"/>
    </source>
</evidence>
<organism evidence="2 3">
    <name type="scientific">Tectimicrobiota bacterium</name>
    <dbReference type="NCBI Taxonomy" id="2528274"/>
    <lineage>
        <taxon>Bacteria</taxon>
        <taxon>Pseudomonadati</taxon>
        <taxon>Nitrospinota/Tectimicrobiota group</taxon>
        <taxon>Candidatus Tectimicrobiota</taxon>
    </lineage>
</organism>
<protein>
    <submittedName>
        <fullName evidence="2">Uma2 family endonuclease</fullName>
    </submittedName>
</protein>
<proteinExistence type="predicted"/>
<name>A0A932FZ31_UNCTE</name>
<evidence type="ECO:0000259" key="1">
    <source>
        <dbReference type="Pfam" id="PF05685"/>
    </source>
</evidence>
<accession>A0A932FZ31</accession>
<dbReference type="AlphaFoldDB" id="A0A932FZ31"/>
<keyword evidence="2" id="KW-0378">Hydrolase</keyword>
<dbReference type="SUPFAM" id="SSF52980">
    <property type="entry name" value="Restriction endonuclease-like"/>
    <property type="match status" value="1"/>
</dbReference>
<keyword evidence="2" id="KW-0255">Endonuclease</keyword>
<reference evidence="2" key="1">
    <citation type="submission" date="2020-07" db="EMBL/GenBank/DDBJ databases">
        <title>Huge and variable diversity of episymbiotic CPR bacteria and DPANN archaea in groundwater ecosystems.</title>
        <authorList>
            <person name="He C.Y."/>
            <person name="Keren R."/>
            <person name="Whittaker M."/>
            <person name="Farag I.F."/>
            <person name="Doudna J."/>
            <person name="Cate J.H.D."/>
            <person name="Banfield J.F."/>
        </authorList>
    </citation>
    <scope>NUCLEOTIDE SEQUENCE</scope>
    <source>
        <strain evidence="2">NC_groundwater_672_Ag_B-0.1um_62_36</strain>
    </source>
</reference>
<evidence type="ECO:0000313" key="2">
    <source>
        <dbReference type="EMBL" id="MBI2877064.1"/>
    </source>
</evidence>
<keyword evidence="2" id="KW-0540">Nuclease</keyword>
<dbReference type="Pfam" id="PF05685">
    <property type="entry name" value="Uma2"/>
    <property type="match status" value="1"/>
</dbReference>
<dbReference type="InterPro" id="IPR008538">
    <property type="entry name" value="Uma2"/>
</dbReference>
<comment type="caution">
    <text evidence="2">The sequence shown here is derived from an EMBL/GenBank/DDBJ whole genome shotgun (WGS) entry which is preliminary data.</text>
</comment>
<gene>
    <name evidence="2" type="ORF">HYY20_09300</name>
</gene>
<dbReference type="EMBL" id="JACPRF010000280">
    <property type="protein sequence ID" value="MBI2877064.1"/>
    <property type="molecule type" value="Genomic_DNA"/>
</dbReference>
<dbReference type="GO" id="GO:0004519">
    <property type="term" value="F:endonuclease activity"/>
    <property type="evidence" value="ECO:0007669"/>
    <property type="project" value="UniProtKB-KW"/>
</dbReference>